<dbReference type="Pfam" id="PF07510">
    <property type="entry name" value="GmrSD_C"/>
    <property type="match status" value="1"/>
</dbReference>
<feature type="domain" description="GmrSD restriction endonucleases C-terminal" evidence="4">
    <location>
        <begin position="13"/>
        <end position="57"/>
    </location>
</feature>
<dbReference type="Pfam" id="PF01035">
    <property type="entry name" value="DNA_binding_1"/>
    <property type="match status" value="1"/>
</dbReference>
<feature type="compositionally biased region" description="Low complexity" evidence="2">
    <location>
        <begin position="318"/>
        <end position="328"/>
    </location>
</feature>
<evidence type="ECO:0000256" key="1">
    <source>
        <dbReference type="ARBA" id="ARBA00022763"/>
    </source>
</evidence>
<dbReference type="InterPro" id="IPR014048">
    <property type="entry name" value="MethylDNA_cys_MeTrfase_DNA-bd"/>
</dbReference>
<evidence type="ECO:0000313" key="5">
    <source>
        <dbReference type="EMBL" id="MFC4188033.1"/>
    </source>
</evidence>
<keyword evidence="6" id="KW-1185">Reference proteome</keyword>
<sequence>MRRPRLSHCPPTKLSNSPFARKQQILDSSALRMNLEIAASERWGKAEILARADRLSERAIGLWPGPVGGASVRPAGAEWAGWAELRAALVALPSGSWTTYGDVAELIGSHPVAVGGYLASNPTVIGAYRVLTADGRVSAGFRWVDGSDRHPPQELLTAEGVRFDSLGRAHRSQRLTAAEPATLLGKDVARSALGDPLPDGEDTEAAERFQGQLRQHWPRASAGLLSSLALWRRQGGYVTYGRSEETSCFPMLDVGTSVDSRVVWPFGLYPVSGTVEVVFQYLKDRSPFDDVGLRRALLRRLNEIDGRSPCRKPNWNCARPSRSASSPSTRRRSTAYWNGASTRRPSACPVASDGLGARFPVCAARCALPGTSWPSPCGRRRTL</sequence>
<evidence type="ECO:0000256" key="2">
    <source>
        <dbReference type="SAM" id="MobiDB-lite"/>
    </source>
</evidence>
<keyword evidence="1" id="KW-0227">DNA damage</keyword>
<dbReference type="SUPFAM" id="SSF46767">
    <property type="entry name" value="Methylated DNA-protein cysteine methyltransferase, C-terminal domain"/>
    <property type="match status" value="1"/>
</dbReference>
<evidence type="ECO:0000259" key="4">
    <source>
        <dbReference type="Pfam" id="PF07510"/>
    </source>
</evidence>
<comment type="caution">
    <text evidence="5">The sequence shown here is derived from an EMBL/GenBank/DDBJ whole genome shotgun (WGS) entry which is preliminary data.</text>
</comment>
<feature type="domain" description="Methylated-DNA-[protein]-cysteine S-methyltransferase DNA binding" evidence="3">
    <location>
        <begin position="87"/>
        <end position="161"/>
    </location>
</feature>
<dbReference type="EMBL" id="JBHSCF010000029">
    <property type="protein sequence ID" value="MFC4188033.1"/>
    <property type="molecule type" value="Genomic_DNA"/>
</dbReference>
<protein>
    <submittedName>
        <fullName evidence="5">MGMT family protein</fullName>
    </submittedName>
</protein>
<proteinExistence type="predicted"/>
<feature type="region of interest" description="Disordered" evidence="2">
    <location>
        <begin position="317"/>
        <end position="346"/>
    </location>
</feature>
<dbReference type="Proteomes" id="UP001595871">
    <property type="component" value="Unassembled WGS sequence"/>
</dbReference>
<dbReference type="InterPro" id="IPR036388">
    <property type="entry name" value="WH-like_DNA-bd_sf"/>
</dbReference>
<evidence type="ECO:0000313" key="6">
    <source>
        <dbReference type="Proteomes" id="UP001595871"/>
    </source>
</evidence>
<reference evidence="6" key="1">
    <citation type="journal article" date="2019" name="Int. J. Syst. Evol. Microbiol.">
        <title>The Global Catalogue of Microorganisms (GCM) 10K type strain sequencing project: providing services to taxonomists for standard genome sequencing and annotation.</title>
        <authorList>
            <consortium name="The Broad Institute Genomics Platform"/>
            <consortium name="The Broad Institute Genome Sequencing Center for Infectious Disease"/>
            <person name="Wu L."/>
            <person name="Ma J."/>
        </authorList>
    </citation>
    <scope>NUCLEOTIDE SEQUENCE [LARGE SCALE GENOMIC DNA]</scope>
    <source>
        <strain evidence="6">CCM 3243</strain>
    </source>
</reference>
<evidence type="ECO:0000259" key="3">
    <source>
        <dbReference type="Pfam" id="PF01035"/>
    </source>
</evidence>
<dbReference type="InterPro" id="IPR011089">
    <property type="entry name" value="GmrSD_C"/>
</dbReference>
<dbReference type="RefSeq" id="WP_307817426.1">
    <property type="nucleotide sequence ID" value="NZ_JBHSCF010000029.1"/>
</dbReference>
<dbReference type="Gene3D" id="1.10.10.10">
    <property type="entry name" value="Winged helix-like DNA-binding domain superfamily/Winged helix DNA-binding domain"/>
    <property type="match status" value="1"/>
</dbReference>
<accession>A0ABV8N6G8</accession>
<organism evidence="5 6">
    <name type="scientific">Streptomyces flavovirens</name>
    <dbReference type="NCBI Taxonomy" id="52258"/>
    <lineage>
        <taxon>Bacteria</taxon>
        <taxon>Bacillati</taxon>
        <taxon>Actinomycetota</taxon>
        <taxon>Actinomycetes</taxon>
        <taxon>Kitasatosporales</taxon>
        <taxon>Streptomycetaceae</taxon>
        <taxon>Streptomyces</taxon>
    </lineage>
</organism>
<name>A0ABV8N6G8_9ACTN</name>
<gene>
    <name evidence="5" type="ORF">ACFO3R_16860</name>
</gene>
<dbReference type="InterPro" id="IPR036217">
    <property type="entry name" value="MethylDNA_cys_MeTrfase_DNAb"/>
</dbReference>